<evidence type="ECO:0000313" key="8">
    <source>
        <dbReference type="EMBL" id="KXZ46167.1"/>
    </source>
</evidence>
<feature type="transmembrane region" description="Helical" evidence="6">
    <location>
        <begin position="140"/>
        <end position="162"/>
    </location>
</feature>
<dbReference type="EMBL" id="LSYV01000047">
    <property type="protein sequence ID" value="KXZ46167.1"/>
    <property type="molecule type" value="Genomic_DNA"/>
</dbReference>
<dbReference type="OrthoDB" id="418595at2759"/>
<keyword evidence="4 6" id="KW-1133">Transmembrane helix</keyword>
<evidence type="ECO:0000256" key="3">
    <source>
        <dbReference type="ARBA" id="ARBA00022692"/>
    </source>
</evidence>
<sequence>MLGFCAARARLADASLEDALGSSHPAPAAPGDGPSLDLSRGLAALIALNAAVFAGAALLKLPAVASLALYNANGSWLQYGTSAFVHANLAHLSRNMFLLWLWGSALRREVTGAGLWFAYITCALGSNLAASYALGAKAKAGTALLGIAASGGVAGVALAALLLTARPSLRWLLAAGLAAQFTLPALLAAPVPYAPGAAAGAAAAGQSALARLMPPWLVSGAGDQLAGGFGGAAAAAGGGGGSGLGAFVGALKSPAMSWLWGAAAGALLVVLLARLPVPPE</sequence>
<comment type="caution">
    <text evidence="8">The sequence shown here is derived from an EMBL/GenBank/DDBJ whole genome shotgun (WGS) entry which is preliminary data.</text>
</comment>
<comment type="subcellular location">
    <subcellularLocation>
        <location evidence="1">Membrane</location>
        <topology evidence="1">Multi-pass membrane protein</topology>
    </subcellularLocation>
</comment>
<dbReference type="Gene3D" id="1.20.1540.10">
    <property type="entry name" value="Rhomboid-like"/>
    <property type="match status" value="1"/>
</dbReference>
<proteinExistence type="inferred from homology"/>
<keyword evidence="9" id="KW-1185">Reference proteome</keyword>
<feature type="domain" description="Peptidase S54 rhomboid" evidence="7">
    <location>
        <begin position="74"/>
        <end position="166"/>
    </location>
</feature>
<feature type="transmembrane region" description="Helical" evidence="6">
    <location>
        <begin position="257"/>
        <end position="277"/>
    </location>
</feature>
<feature type="transmembrane region" description="Helical" evidence="6">
    <location>
        <begin position="225"/>
        <end position="251"/>
    </location>
</feature>
<evidence type="ECO:0000256" key="1">
    <source>
        <dbReference type="ARBA" id="ARBA00004141"/>
    </source>
</evidence>
<dbReference type="STRING" id="33097.A0A150G8J6"/>
<comment type="similarity">
    <text evidence="2">Belongs to the peptidase S54 family.</text>
</comment>
<dbReference type="InterPro" id="IPR035952">
    <property type="entry name" value="Rhomboid-like_sf"/>
</dbReference>
<evidence type="ECO:0000256" key="4">
    <source>
        <dbReference type="ARBA" id="ARBA00022989"/>
    </source>
</evidence>
<reference evidence="9" key="1">
    <citation type="journal article" date="2016" name="Nat. Commun.">
        <title>The Gonium pectorale genome demonstrates co-option of cell cycle regulation during the evolution of multicellularity.</title>
        <authorList>
            <person name="Hanschen E.R."/>
            <person name="Marriage T.N."/>
            <person name="Ferris P.J."/>
            <person name="Hamaji T."/>
            <person name="Toyoda A."/>
            <person name="Fujiyama A."/>
            <person name="Neme R."/>
            <person name="Noguchi H."/>
            <person name="Minakuchi Y."/>
            <person name="Suzuki M."/>
            <person name="Kawai-Toyooka H."/>
            <person name="Smith D.R."/>
            <person name="Sparks H."/>
            <person name="Anderson J."/>
            <person name="Bakaric R."/>
            <person name="Luria V."/>
            <person name="Karger A."/>
            <person name="Kirschner M.W."/>
            <person name="Durand P.M."/>
            <person name="Michod R.E."/>
            <person name="Nozaki H."/>
            <person name="Olson B.J."/>
        </authorList>
    </citation>
    <scope>NUCLEOTIDE SEQUENCE [LARGE SCALE GENOMIC DNA]</scope>
    <source>
        <strain evidence="9">NIES-2863</strain>
    </source>
</reference>
<accession>A0A150G8J6</accession>
<evidence type="ECO:0000259" key="7">
    <source>
        <dbReference type="Pfam" id="PF01694"/>
    </source>
</evidence>
<dbReference type="GO" id="GO:0004252">
    <property type="term" value="F:serine-type endopeptidase activity"/>
    <property type="evidence" value="ECO:0007669"/>
    <property type="project" value="InterPro"/>
</dbReference>
<dbReference type="Pfam" id="PF01694">
    <property type="entry name" value="Rhomboid"/>
    <property type="match status" value="1"/>
</dbReference>
<evidence type="ECO:0000256" key="2">
    <source>
        <dbReference type="ARBA" id="ARBA00009045"/>
    </source>
</evidence>
<keyword evidence="5 6" id="KW-0472">Membrane</keyword>
<evidence type="ECO:0000256" key="5">
    <source>
        <dbReference type="ARBA" id="ARBA00023136"/>
    </source>
</evidence>
<evidence type="ECO:0000256" key="6">
    <source>
        <dbReference type="SAM" id="Phobius"/>
    </source>
</evidence>
<dbReference type="InterPro" id="IPR022764">
    <property type="entry name" value="Peptidase_S54_rhomboid_dom"/>
</dbReference>
<evidence type="ECO:0000313" key="9">
    <source>
        <dbReference type="Proteomes" id="UP000075714"/>
    </source>
</evidence>
<gene>
    <name evidence="8" type="ORF">GPECTOR_46g236</name>
</gene>
<dbReference type="PANTHER" id="PTHR43066">
    <property type="entry name" value="RHOMBOID-RELATED PROTEIN"/>
    <property type="match status" value="1"/>
</dbReference>
<protein>
    <recommendedName>
        <fullName evidence="7">Peptidase S54 rhomboid domain-containing protein</fullName>
    </recommendedName>
</protein>
<feature type="transmembrane region" description="Helical" evidence="6">
    <location>
        <begin position="169"/>
        <end position="187"/>
    </location>
</feature>
<dbReference type="Proteomes" id="UP000075714">
    <property type="component" value="Unassembled WGS sequence"/>
</dbReference>
<feature type="transmembrane region" description="Helical" evidence="6">
    <location>
        <begin position="83"/>
        <end position="102"/>
    </location>
</feature>
<keyword evidence="3 6" id="KW-0812">Transmembrane</keyword>
<feature type="transmembrane region" description="Helical" evidence="6">
    <location>
        <begin position="114"/>
        <end position="134"/>
    </location>
</feature>
<organism evidence="8 9">
    <name type="scientific">Gonium pectorale</name>
    <name type="common">Green alga</name>
    <dbReference type="NCBI Taxonomy" id="33097"/>
    <lineage>
        <taxon>Eukaryota</taxon>
        <taxon>Viridiplantae</taxon>
        <taxon>Chlorophyta</taxon>
        <taxon>core chlorophytes</taxon>
        <taxon>Chlorophyceae</taxon>
        <taxon>CS clade</taxon>
        <taxon>Chlamydomonadales</taxon>
        <taxon>Volvocaceae</taxon>
        <taxon>Gonium</taxon>
    </lineage>
</organism>
<dbReference type="PANTHER" id="PTHR43066:SF11">
    <property type="entry name" value="PEPTIDASE S54 RHOMBOID DOMAIN-CONTAINING PROTEIN"/>
    <property type="match status" value="1"/>
</dbReference>
<name>A0A150G8J6_GONPE</name>
<dbReference type="AlphaFoldDB" id="A0A150G8J6"/>
<dbReference type="GO" id="GO:0016020">
    <property type="term" value="C:membrane"/>
    <property type="evidence" value="ECO:0007669"/>
    <property type="project" value="UniProtKB-SubCell"/>
</dbReference>
<dbReference type="SUPFAM" id="SSF144091">
    <property type="entry name" value="Rhomboid-like"/>
    <property type="match status" value="1"/>
</dbReference>
<feature type="transmembrane region" description="Helical" evidence="6">
    <location>
        <begin position="42"/>
        <end position="63"/>
    </location>
</feature>